<evidence type="ECO:0000256" key="3">
    <source>
        <dbReference type="ARBA" id="ARBA00023128"/>
    </source>
</evidence>
<dbReference type="Pfam" id="PF02297">
    <property type="entry name" value="COX6B"/>
    <property type="match status" value="1"/>
</dbReference>
<evidence type="ECO:0000313" key="7">
    <source>
        <dbReference type="Proteomes" id="UP001562354"/>
    </source>
</evidence>
<comment type="subcellular location">
    <subcellularLocation>
        <location evidence="1">Mitochondrion</location>
    </subcellularLocation>
</comment>
<comment type="caution">
    <text evidence="6">The sequence shown here is derived from an EMBL/GenBank/DDBJ whole genome shotgun (WGS) entry which is preliminary data.</text>
</comment>
<dbReference type="PANTHER" id="PTHR47677:SF1">
    <property type="entry name" value="CYTOCHROME C OXIDASE ASSEMBLY FACTOR 6"/>
    <property type="match status" value="1"/>
</dbReference>
<evidence type="ECO:0000256" key="4">
    <source>
        <dbReference type="ARBA" id="ARBA00023157"/>
    </source>
</evidence>
<dbReference type="Gene3D" id="1.10.10.140">
    <property type="entry name" value="Cytochrome c oxidase, subunit VIb"/>
    <property type="match status" value="1"/>
</dbReference>
<dbReference type="PROSITE" id="PS51808">
    <property type="entry name" value="CHCH"/>
    <property type="match status" value="1"/>
</dbReference>
<dbReference type="EMBL" id="JBFMKM010000010">
    <property type="protein sequence ID" value="KAL1303144.1"/>
    <property type="molecule type" value="Genomic_DNA"/>
</dbReference>
<dbReference type="GeneID" id="95980274"/>
<feature type="region of interest" description="Disordered" evidence="5">
    <location>
        <begin position="1"/>
        <end position="33"/>
    </location>
</feature>
<dbReference type="SUPFAM" id="SSF47694">
    <property type="entry name" value="Cytochrome c oxidase subunit h"/>
    <property type="match status" value="1"/>
</dbReference>
<dbReference type="PANTHER" id="PTHR47677">
    <property type="entry name" value="CYTOCHROME C OXIDASE ASSEMBLY FACTOR 6"/>
    <property type="match status" value="1"/>
</dbReference>
<organism evidence="6 7">
    <name type="scientific">Neodothiora populina</name>
    <dbReference type="NCBI Taxonomy" id="2781224"/>
    <lineage>
        <taxon>Eukaryota</taxon>
        <taxon>Fungi</taxon>
        <taxon>Dikarya</taxon>
        <taxon>Ascomycota</taxon>
        <taxon>Pezizomycotina</taxon>
        <taxon>Dothideomycetes</taxon>
        <taxon>Dothideomycetidae</taxon>
        <taxon>Dothideales</taxon>
        <taxon>Dothioraceae</taxon>
        <taxon>Neodothiora</taxon>
    </lineage>
</organism>
<proteinExistence type="inferred from homology"/>
<evidence type="ECO:0000256" key="1">
    <source>
        <dbReference type="ARBA" id="ARBA00004173"/>
    </source>
</evidence>
<keyword evidence="7" id="KW-1185">Reference proteome</keyword>
<gene>
    <name evidence="6" type="ORF">AAFC00_006575</name>
</gene>
<dbReference type="InterPro" id="IPR048281">
    <property type="entry name" value="COA6_fun"/>
</dbReference>
<evidence type="ECO:0000313" key="6">
    <source>
        <dbReference type="EMBL" id="KAL1303144.1"/>
    </source>
</evidence>
<feature type="compositionally biased region" description="Low complexity" evidence="5">
    <location>
        <begin position="1"/>
        <end position="12"/>
    </location>
</feature>
<accession>A0ABR3PAJ7</accession>
<sequence>MGWFGSSSSSSSADKPATLESPKPSHDGGFIAPDRTQRAKCWEGRDNFFACLDKNNIIDSVRESDKAASLCNTENAAFEKNCASSWVQYFKKRRVMEYQRDQTLKRLEAEGAKDISQQPGAKGL</sequence>
<comment type="similarity">
    <text evidence="2">Belongs to the cytochrome c oxidase subunit 6B family.</text>
</comment>
<protein>
    <submittedName>
        <fullName evidence="6">Uncharacterized protein</fullName>
    </submittedName>
</protein>
<dbReference type="InterPro" id="IPR048280">
    <property type="entry name" value="COX6B-like"/>
</dbReference>
<evidence type="ECO:0000256" key="5">
    <source>
        <dbReference type="SAM" id="MobiDB-lite"/>
    </source>
</evidence>
<dbReference type="Proteomes" id="UP001562354">
    <property type="component" value="Unassembled WGS sequence"/>
</dbReference>
<reference evidence="6 7" key="1">
    <citation type="submission" date="2024-07" db="EMBL/GenBank/DDBJ databases">
        <title>Draft sequence of the Neodothiora populina.</title>
        <authorList>
            <person name="Drown D.D."/>
            <person name="Schuette U.S."/>
            <person name="Buechlein A.B."/>
            <person name="Rusch D.R."/>
            <person name="Winton L.W."/>
            <person name="Adams G.A."/>
        </authorList>
    </citation>
    <scope>NUCLEOTIDE SEQUENCE [LARGE SCALE GENOMIC DNA]</scope>
    <source>
        <strain evidence="6 7">CPC 39397</strain>
    </source>
</reference>
<dbReference type="RefSeq" id="XP_069199419.1">
    <property type="nucleotide sequence ID" value="XM_069346550.1"/>
</dbReference>
<keyword evidence="4" id="KW-1015">Disulfide bond</keyword>
<dbReference type="InterPro" id="IPR036549">
    <property type="entry name" value="CX6/COA6-like_sf"/>
</dbReference>
<evidence type="ECO:0000256" key="2">
    <source>
        <dbReference type="ARBA" id="ARBA00006425"/>
    </source>
</evidence>
<keyword evidence="3" id="KW-0496">Mitochondrion</keyword>
<name>A0ABR3PAJ7_9PEZI</name>